<accession>A0A3G1KPI6</accession>
<feature type="transmembrane region" description="Helical" evidence="1">
    <location>
        <begin position="35"/>
        <end position="54"/>
    </location>
</feature>
<protein>
    <submittedName>
        <fullName evidence="2">Heptaprenyl diphosphate synthase</fullName>
    </submittedName>
</protein>
<dbReference type="Proteomes" id="UP000323521">
    <property type="component" value="Chromosome"/>
</dbReference>
<evidence type="ECO:0000313" key="2">
    <source>
        <dbReference type="EMBL" id="ATW24379.1"/>
    </source>
</evidence>
<organism evidence="2 3">
    <name type="scientific">Formimonas warabiya</name>
    <dbReference type="NCBI Taxonomy" id="1761012"/>
    <lineage>
        <taxon>Bacteria</taxon>
        <taxon>Bacillati</taxon>
        <taxon>Bacillota</taxon>
        <taxon>Clostridia</taxon>
        <taxon>Eubacteriales</taxon>
        <taxon>Peptococcaceae</taxon>
        <taxon>Candidatus Formimonas</taxon>
    </lineage>
</organism>
<reference evidence="2 3" key="1">
    <citation type="submission" date="2016-10" db="EMBL/GenBank/DDBJ databases">
        <title>Complete Genome Sequence of Peptococcaceae strain DCMF.</title>
        <authorList>
            <person name="Edwards R.J."/>
            <person name="Holland S.I."/>
            <person name="Deshpande N.P."/>
            <person name="Wong Y.K."/>
            <person name="Ertan H."/>
            <person name="Manefield M."/>
            <person name="Russell T.L."/>
            <person name="Lee M.J."/>
        </authorList>
    </citation>
    <scope>NUCLEOTIDE SEQUENCE [LARGE SCALE GENOMIC DNA]</scope>
    <source>
        <strain evidence="2 3">DCMF</strain>
    </source>
</reference>
<dbReference type="KEGG" id="fwa:DCMF_05900"/>
<dbReference type="RefSeq" id="WP_236860201.1">
    <property type="nucleotide sequence ID" value="NZ_CP017634.1"/>
</dbReference>
<proteinExistence type="predicted"/>
<keyword evidence="3" id="KW-1185">Reference proteome</keyword>
<name>A0A3G1KPI6_FORW1</name>
<gene>
    <name evidence="2" type="ORF">DCMF_05900</name>
</gene>
<sequence length="175" mass="18606">MRSAKRLTTISVLVALATVLHIIEALFPNPFPIPGVKLGLANIITLMALVIFDFKTVLQIVVLRILLGSLLSGTFLSTGFFLSFSGALASTCIMAFLQKVLSGFSLIGISVAGAAAHNLGQLAMAAFLIAHVGIFFYLPIMLFSSIPTGIITGLMLQFVLKYLKSSGQLDRLSSS</sequence>
<dbReference type="InterPro" id="IPR014535">
    <property type="entry name" value="Hpre_diP_synt_I"/>
</dbReference>
<dbReference type="Gene3D" id="1.10.1760.20">
    <property type="match status" value="1"/>
</dbReference>
<keyword evidence="1" id="KW-0812">Transmembrane</keyword>
<keyword evidence="1" id="KW-1133">Transmembrane helix</keyword>
<evidence type="ECO:0000256" key="1">
    <source>
        <dbReference type="SAM" id="Phobius"/>
    </source>
</evidence>
<keyword evidence="1" id="KW-0472">Membrane</keyword>
<dbReference type="Pfam" id="PF07456">
    <property type="entry name" value="Hpre_diP_synt_I"/>
    <property type="match status" value="1"/>
</dbReference>
<dbReference type="AlphaFoldDB" id="A0A3G1KPI6"/>
<dbReference type="EMBL" id="CP017634">
    <property type="protein sequence ID" value="ATW24379.1"/>
    <property type="molecule type" value="Genomic_DNA"/>
</dbReference>
<dbReference type="PIRSF" id="PIRSF027391">
    <property type="entry name" value="Hpre_diP_synt_I"/>
    <property type="match status" value="1"/>
</dbReference>
<evidence type="ECO:0000313" key="3">
    <source>
        <dbReference type="Proteomes" id="UP000323521"/>
    </source>
</evidence>
<dbReference type="InterPro" id="IPR010898">
    <property type="entry name" value="Hpre_diP_synth_I"/>
</dbReference>